<keyword evidence="7" id="KW-0862">Zinc</keyword>
<proteinExistence type="predicted"/>
<evidence type="ECO:0000259" key="10">
    <source>
        <dbReference type="PROSITE" id="PS50089"/>
    </source>
</evidence>
<evidence type="ECO:0000256" key="8">
    <source>
        <dbReference type="PROSITE-ProRule" id="PRU00175"/>
    </source>
</evidence>
<dbReference type="SUPFAM" id="SSF57850">
    <property type="entry name" value="RING/U-box"/>
    <property type="match status" value="1"/>
</dbReference>
<dbReference type="InterPro" id="IPR001841">
    <property type="entry name" value="Znf_RING"/>
</dbReference>
<dbReference type="EMBL" id="JABTTQ020000012">
    <property type="protein sequence ID" value="KAK6145034.1"/>
    <property type="molecule type" value="Genomic_DNA"/>
</dbReference>
<evidence type="ECO:0000256" key="9">
    <source>
        <dbReference type="SAM" id="MobiDB-lite"/>
    </source>
</evidence>
<keyword evidence="4" id="KW-0479">Metal-binding</keyword>
<dbReference type="EC" id="2.3.2.27" evidence="2"/>
<feature type="region of interest" description="Disordered" evidence="9">
    <location>
        <begin position="294"/>
        <end position="363"/>
    </location>
</feature>
<gene>
    <name evidence="11" type="ORF">DH2020_021854</name>
</gene>
<dbReference type="InterPro" id="IPR013083">
    <property type="entry name" value="Znf_RING/FYVE/PHD"/>
</dbReference>
<keyword evidence="12" id="KW-1185">Reference proteome</keyword>
<keyword evidence="5 8" id="KW-0863">Zinc-finger</keyword>
<name>A0ABR0WFC5_REHGL</name>
<evidence type="ECO:0000256" key="1">
    <source>
        <dbReference type="ARBA" id="ARBA00000900"/>
    </source>
</evidence>
<reference evidence="11 12" key="1">
    <citation type="journal article" date="2021" name="Comput. Struct. Biotechnol. J.">
        <title>De novo genome assembly of the potent medicinal plant Rehmannia glutinosa using nanopore technology.</title>
        <authorList>
            <person name="Ma L."/>
            <person name="Dong C."/>
            <person name="Song C."/>
            <person name="Wang X."/>
            <person name="Zheng X."/>
            <person name="Niu Y."/>
            <person name="Chen S."/>
            <person name="Feng W."/>
        </authorList>
    </citation>
    <scope>NUCLEOTIDE SEQUENCE [LARGE SCALE GENOMIC DNA]</scope>
    <source>
        <strain evidence="11">DH-2019</strain>
    </source>
</reference>
<comment type="catalytic activity">
    <reaction evidence="1">
        <text>S-ubiquitinyl-[E2 ubiquitin-conjugating enzyme]-L-cysteine + [acceptor protein]-L-lysine = [E2 ubiquitin-conjugating enzyme]-L-cysteine + N(6)-ubiquitinyl-[acceptor protein]-L-lysine.</text>
        <dbReference type="EC" id="2.3.2.27"/>
    </reaction>
</comment>
<evidence type="ECO:0000256" key="2">
    <source>
        <dbReference type="ARBA" id="ARBA00012483"/>
    </source>
</evidence>
<feature type="compositionally biased region" description="Low complexity" evidence="9">
    <location>
        <begin position="334"/>
        <end position="357"/>
    </location>
</feature>
<evidence type="ECO:0000313" key="12">
    <source>
        <dbReference type="Proteomes" id="UP001318860"/>
    </source>
</evidence>
<accession>A0ABR0WFC5</accession>
<organism evidence="11 12">
    <name type="scientific">Rehmannia glutinosa</name>
    <name type="common">Chinese foxglove</name>
    <dbReference type="NCBI Taxonomy" id="99300"/>
    <lineage>
        <taxon>Eukaryota</taxon>
        <taxon>Viridiplantae</taxon>
        <taxon>Streptophyta</taxon>
        <taxon>Embryophyta</taxon>
        <taxon>Tracheophyta</taxon>
        <taxon>Spermatophyta</taxon>
        <taxon>Magnoliopsida</taxon>
        <taxon>eudicotyledons</taxon>
        <taxon>Gunneridae</taxon>
        <taxon>Pentapetalae</taxon>
        <taxon>asterids</taxon>
        <taxon>lamiids</taxon>
        <taxon>Lamiales</taxon>
        <taxon>Orobanchaceae</taxon>
        <taxon>Rehmannieae</taxon>
        <taxon>Rehmannia</taxon>
    </lineage>
</organism>
<sequence length="363" mass="40323">MEEAAEASQNYWCHMCSQTVNPIIEIDTIKCPICQSGFVEEMSSAATPGNNDSPLDFELGGSDTDHALSLWAPILLGMMGNSRRRRRIRRIEFDDENDNNHDGETEFDRELQSIMMRRRRNSATILRLLQDMRAGILSESENLDNNEGPMDRNNERVILINPFDQTIIVQGSYDSNNDSQNRAAPIGSLGDYFVGPGLELLLQHLSENDPNRYGTPPAQKEAVEALPDVKIAETLQCSVCLDECEIGVEVKEMPCKHKFHSRCILPWLELHSSCPVCRYQLPCDESKLDLEGSRNNSISNEESNNNGNNNVGNRNESGRQFSVPLPWPFSGLFSSSGSRSSGGNSTSGSSTNANASTSREDEN</sequence>
<dbReference type="PROSITE" id="PS50089">
    <property type="entry name" value="ZF_RING_2"/>
    <property type="match status" value="1"/>
</dbReference>
<comment type="caution">
    <text evidence="11">The sequence shown here is derived from an EMBL/GenBank/DDBJ whole genome shotgun (WGS) entry which is preliminary data.</text>
</comment>
<evidence type="ECO:0000256" key="6">
    <source>
        <dbReference type="ARBA" id="ARBA00022786"/>
    </source>
</evidence>
<evidence type="ECO:0000256" key="7">
    <source>
        <dbReference type="ARBA" id="ARBA00022833"/>
    </source>
</evidence>
<evidence type="ECO:0000256" key="3">
    <source>
        <dbReference type="ARBA" id="ARBA00022679"/>
    </source>
</evidence>
<keyword evidence="3" id="KW-0808">Transferase</keyword>
<keyword evidence="6" id="KW-0833">Ubl conjugation pathway</keyword>
<dbReference type="Proteomes" id="UP001318860">
    <property type="component" value="Unassembled WGS sequence"/>
</dbReference>
<evidence type="ECO:0000256" key="5">
    <source>
        <dbReference type="ARBA" id="ARBA00022771"/>
    </source>
</evidence>
<feature type="domain" description="RING-type" evidence="10">
    <location>
        <begin position="237"/>
        <end position="278"/>
    </location>
</feature>
<evidence type="ECO:0000256" key="4">
    <source>
        <dbReference type="ARBA" id="ARBA00022723"/>
    </source>
</evidence>
<dbReference type="Pfam" id="PF14369">
    <property type="entry name" value="Zn_ribbon_19"/>
    <property type="match status" value="1"/>
</dbReference>
<feature type="compositionally biased region" description="Low complexity" evidence="9">
    <location>
        <begin position="294"/>
        <end position="319"/>
    </location>
</feature>
<dbReference type="Pfam" id="PF13639">
    <property type="entry name" value="zf-RING_2"/>
    <property type="match status" value="1"/>
</dbReference>
<protein>
    <recommendedName>
        <fullName evidence="2">RING-type E3 ubiquitin transferase</fullName>
        <ecNumber evidence="2">2.3.2.27</ecNumber>
    </recommendedName>
</protein>
<dbReference type="PANTHER" id="PTHR15710">
    <property type="entry name" value="E3 UBIQUITIN-PROTEIN LIGASE PRAJA"/>
    <property type="match status" value="1"/>
</dbReference>
<dbReference type="Gene3D" id="3.30.40.10">
    <property type="entry name" value="Zinc/RING finger domain, C3HC4 (zinc finger)"/>
    <property type="match status" value="1"/>
</dbReference>
<dbReference type="InterPro" id="IPR039525">
    <property type="entry name" value="RNF126-like_zinc-ribbon"/>
</dbReference>
<dbReference type="SMART" id="SM00184">
    <property type="entry name" value="RING"/>
    <property type="match status" value="1"/>
</dbReference>
<evidence type="ECO:0000313" key="11">
    <source>
        <dbReference type="EMBL" id="KAK6145034.1"/>
    </source>
</evidence>
<dbReference type="PANTHER" id="PTHR15710:SF22">
    <property type="entry name" value="RING-TYPE E3 UBIQUITIN TRANSFERASE"/>
    <property type="match status" value="1"/>
</dbReference>